<feature type="transmembrane region" description="Helical" evidence="1">
    <location>
        <begin position="23"/>
        <end position="41"/>
    </location>
</feature>
<accession>A0A074YWN6</accession>
<dbReference type="AlphaFoldDB" id="A0A074YWN6"/>
<keyword evidence="3" id="KW-1185">Reference proteome</keyword>
<organism evidence="2 3">
    <name type="scientific">Aureobasidium subglaciale (strain EXF-2481)</name>
    <name type="common">Aureobasidium pullulans var. subglaciale</name>
    <dbReference type="NCBI Taxonomy" id="1043005"/>
    <lineage>
        <taxon>Eukaryota</taxon>
        <taxon>Fungi</taxon>
        <taxon>Dikarya</taxon>
        <taxon>Ascomycota</taxon>
        <taxon>Pezizomycotina</taxon>
        <taxon>Dothideomycetes</taxon>
        <taxon>Dothideomycetidae</taxon>
        <taxon>Dothideales</taxon>
        <taxon>Saccotheciaceae</taxon>
        <taxon>Aureobasidium</taxon>
    </lineage>
</organism>
<evidence type="ECO:0000313" key="3">
    <source>
        <dbReference type="Proteomes" id="UP000030641"/>
    </source>
</evidence>
<keyword evidence="1" id="KW-0812">Transmembrane</keyword>
<dbReference type="InParanoid" id="A0A074YWN6"/>
<sequence length="74" mass="8439">MPPPPPSQHSPLTFRQKLASNPLTLPIILLWLLGIFDYWIYNSYALAFPMRVWVWSVNLGVGMVVLGMWGARRG</sequence>
<proteinExistence type="predicted"/>
<evidence type="ECO:0000313" key="2">
    <source>
        <dbReference type="EMBL" id="KEQ98582.1"/>
    </source>
</evidence>
<protein>
    <submittedName>
        <fullName evidence="2">Uncharacterized protein</fullName>
    </submittedName>
</protein>
<reference evidence="2 3" key="1">
    <citation type="journal article" date="2014" name="BMC Genomics">
        <title>Genome sequencing of four Aureobasidium pullulans varieties: biotechnological potential, stress tolerance, and description of new species.</title>
        <authorList>
            <person name="Gostin Ar C."/>
            <person name="Ohm R.A."/>
            <person name="Kogej T."/>
            <person name="Sonjak S."/>
            <person name="Turk M."/>
            <person name="Zajc J."/>
            <person name="Zalar P."/>
            <person name="Grube M."/>
            <person name="Sun H."/>
            <person name="Han J."/>
            <person name="Sharma A."/>
            <person name="Chiniquy J."/>
            <person name="Ngan C.Y."/>
            <person name="Lipzen A."/>
            <person name="Barry K."/>
            <person name="Grigoriev I.V."/>
            <person name="Gunde-Cimerman N."/>
        </authorList>
    </citation>
    <scope>NUCLEOTIDE SEQUENCE [LARGE SCALE GENOMIC DNA]</scope>
    <source>
        <strain evidence="2 3">EXF-2481</strain>
    </source>
</reference>
<dbReference type="GeneID" id="25365772"/>
<name>A0A074YWN6_AURSE</name>
<feature type="transmembrane region" description="Helical" evidence="1">
    <location>
        <begin position="53"/>
        <end position="71"/>
    </location>
</feature>
<dbReference type="EMBL" id="KL584752">
    <property type="protein sequence ID" value="KEQ98582.1"/>
    <property type="molecule type" value="Genomic_DNA"/>
</dbReference>
<dbReference type="HOGENOM" id="CLU_2687408_0_0_1"/>
<dbReference type="RefSeq" id="XP_013346901.1">
    <property type="nucleotide sequence ID" value="XM_013491447.1"/>
</dbReference>
<keyword evidence="1" id="KW-1133">Transmembrane helix</keyword>
<evidence type="ECO:0000256" key="1">
    <source>
        <dbReference type="SAM" id="Phobius"/>
    </source>
</evidence>
<gene>
    <name evidence="2" type="ORF">AUEXF2481DRAFT_37107</name>
</gene>
<dbReference type="Proteomes" id="UP000030641">
    <property type="component" value="Unassembled WGS sequence"/>
</dbReference>
<keyword evidence="1" id="KW-0472">Membrane</keyword>